<feature type="transmembrane region" description="Helical" evidence="6">
    <location>
        <begin position="473"/>
        <end position="490"/>
    </location>
</feature>
<feature type="compositionally biased region" description="Polar residues" evidence="5">
    <location>
        <begin position="854"/>
        <end position="897"/>
    </location>
</feature>
<keyword evidence="7" id="KW-1185">Reference proteome</keyword>
<dbReference type="PANTHER" id="PTHR12107:SF0">
    <property type="entry name" value="STARGAZIN (MAMMALIAN CALCIUM CHANNEL) HOMOLOG"/>
    <property type="match status" value="1"/>
</dbReference>
<feature type="region of interest" description="Disordered" evidence="5">
    <location>
        <begin position="219"/>
        <end position="270"/>
    </location>
</feature>
<feature type="region of interest" description="Disordered" evidence="5">
    <location>
        <begin position="1525"/>
        <end position="1552"/>
    </location>
</feature>
<evidence type="ECO:0000256" key="5">
    <source>
        <dbReference type="SAM" id="MobiDB-lite"/>
    </source>
</evidence>
<name>A0ABM3VJ41_MUSDO</name>
<evidence type="ECO:0000256" key="6">
    <source>
        <dbReference type="SAM" id="Phobius"/>
    </source>
</evidence>
<evidence type="ECO:0000256" key="4">
    <source>
        <dbReference type="ARBA" id="ARBA00023136"/>
    </source>
</evidence>
<evidence type="ECO:0000256" key="1">
    <source>
        <dbReference type="ARBA" id="ARBA00004141"/>
    </source>
</evidence>
<proteinExistence type="predicted"/>
<dbReference type="Proteomes" id="UP001652621">
    <property type="component" value="Unplaced"/>
</dbReference>
<dbReference type="Gene3D" id="1.20.140.150">
    <property type="match status" value="1"/>
</dbReference>
<feature type="transmembrane region" description="Helical" evidence="6">
    <location>
        <begin position="502"/>
        <end position="526"/>
    </location>
</feature>
<dbReference type="RefSeq" id="XP_058985812.1">
    <property type="nucleotide sequence ID" value="XM_059129829.1"/>
</dbReference>
<keyword evidence="4 6" id="KW-0472">Membrane</keyword>
<comment type="subcellular location">
    <subcellularLocation>
        <location evidence="1">Membrane</location>
        <topology evidence="1">Multi-pass membrane protein</topology>
    </subcellularLocation>
</comment>
<dbReference type="InterPro" id="IPR004031">
    <property type="entry name" value="PMP22/EMP/MP20/Claudin"/>
</dbReference>
<feature type="compositionally biased region" description="Low complexity" evidence="5">
    <location>
        <begin position="151"/>
        <end position="160"/>
    </location>
</feature>
<protein>
    <submittedName>
        <fullName evidence="8">Uncharacterized protein LOC101899367</fullName>
    </submittedName>
</protein>
<feature type="compositionally biased region" description="Basic residues" evidence="5">
    <location>
        <begin position="628"/>
        <end position="642"/>
    </location>
</feature>
<dbReference type="InterPro" id="IPR051072">
    <property type="entry name" value="CACNG_subunit"/>
</dbReference>
<dbReference type="Pfam" id="PF13903">
    <property type="entry name" value="Claudin_2"/>
    <property type="match status" value="1"/>
</dbReference>
<feature type="compositionally biased region" description="Low complexity" evidence="5">
    <location>
        <begin position="54"/>
        <end position="69"/>
    </location>
</feature>
<evidence type="ECO:0000313" key="8">
    <source>
        <dbReference type="RefSeq" id="XP_058985812.1"/>
    </source>
</evidence>
<feature type="region of interest" description="Disordered" evidence="5">
    <location>
        <begin position="600"/>
        <end position="643"/>
    </location>
</feature>
<feature type="region of interest" description="Disordered" evidence="5">
    <location>
        <begin position="139"/>
        <end position="175"/>
    </location>
</feature>
<keyword evidence="3 6" id="KW-1133">Transmembrane helix</keyword>
<feature type="region of interest" description="Disordered" evidence="5">
    <location>
        <begin position="1089"/>
        <end position="1129"/>
    </location>
</feature>
<feature type="compositionally biased region" description="Low complexity" evidence="5">
    <location>
        <begin position="244"/>
        <end position="267"/>
    </location>
</feature>
<accession>A0ABM3VJ41</accession>
<evidence type="ECO:0000313" key="7">
    <source>
        <dbReference type="Proteomes" id="UP001652621"/>
    </source>
</evidence>
<feature type="region of interest" description="Disordered" evidence="5">
    <location>
        <begin position="823"/>
        <end position="939"/>
    </location>
</feature>
<keyword evidence="2 6" id="KW-0812">Transmembrane</keyword>
<feature type="region of interest" description="Disordered" evidence="5">
    <location>
        <begin position="743"/>
        <end position="773"/>
    </location>
</feature>
<feature type="compositionally biased region" description="Polar residues" evidence="5">
    <location>
        <begin position="226"/>
        <end position="243"/>
    </location>
</feature>
<reference evidence="8" key="1">
    <citation type="submission" date="2025-08" db="UniProtKB">
        <authorList>
            <consortium name="RefSeq"/>
        </authorList>
    </citation>
    <scope>IDENTIFICATION</scope>
    <source>
        <strain evidence="8">Aabys</strain>
        <tissue evidence="8">Whole body</tissue>
    </source>
</reference>
<evidence type="ECO:0000256" key="3">
    <source>
        <dbReference type="ARBA" id="ARBA00022989"/>
    </source>
</evidence>
<feature type="compositionally biased region" description="Polar residues" evidence="5">
    <location>
        <begin position="823"/>
        <end position="847"/>
    </location>
</feature>
<feature type="region of interest" description="Disordered" evidence="5">
    <location>
        <begin position="44"/>
        <end position="102"/>
    </location>
</feature>
<feature type="compositionally biased region" description="Low complexity" evidence="5">
    <location>
        <begin position="83"/>
        <end position="102"/>
    </location>
</feature>
<feature type="compositionally biased region" description="Acidic residues" evidence="5">
    <location>
        <begin position="1096"/>
        <end position="1112"/>
    </location>
</feature>
<dbReference type="PANTHER" id="PTHR12107">
    <property type="entry name" value="VOLTAGE-DEPENDENT CALCIUM CHANNEL GAMMA SUBUNIT"/>
    <property type="match status" value="1"/>
</dbReference>
<gene>
    <name evidence="8" type="primary">LOC101899367</name>
</gene>
<feature type="transmembrane region" description="Helical" evidence="6">
    <location>
        <begin position="547"/>
        <end position="575"/>
    </location>
</feature>
<dbReference type="GeneID" id="101899367"/>
<feature type="transmembrane region" description="Helical" evidence="6">
    <location>
        <begin position="363"/>
        <end position="385"/>
    </location>
</feature>
<sequence>MRDYPSVPNVFRVASSHSVDTDSVAVVVGPGNGDIKTANANFSAGQLRQHKQKQQQQQQQNGNISGHQQPLVKSSGNPHHHPSTAVITASASASSKSATSNHGSASVAAAGATAASTPTPTPLSTSAFLSVSSTSLLKTFGPNKSSDDSQQRQQQQQFRQTAHASIETPASSSGLLGTSQLYLHSPYATLPRNPINISQSSLSLHSVAATNGGDIYARQQQHQQQPSHNHISLNSNHKQNSIGNSSTNIATTTTPAPKNNNTPPDTTNEGKMMGVINTISGSIPSTGFPPIDHGHTNATIGPTHMGVNGRTMSVASDLNQRDFRQVPAPAQQPTTISNLEEFTPYRRSVVPPCTSTMERNTGGYLWIITPVAASISVAIVIAALAGPQWLFTEEKQPNTNYNGTANFNVLDDGAFITRYTKSSLWIICSTVQGLNLETYNCVKIDYFSKEGYQPDPHDSASAIPYTVTKSCPFFLASGIVLLLSFIVFLIPTCSHQNNLYYFSAGIMFIVSGLLMLIGLIAYISILKAEIGSKLRPRSSLQPPMFKVTYGQSFFLFVFGFIATEFVGLLNIFLYISLQEAGYYSRLPCFSISNLQEKIREGENRQKRKPKANKNTYKSYKHELDKKPIDRKRHGQQNKKRQVRAQELELDSKKLLKNMTQMSRIEAVAAAAASGRRTAAEMFDKEVPLACRKHPNGLGSTMYLNELERRYYFEKNSDQAMSNKCNLHSKNLAKSLNELYLESTLPPPPPSAIRMGGAGLQQRQRQQHQHRSQYQLQIQTLPRPPQQFSDTPQEFPLTRSVSTTTEIYATHNVSFAADLSEKATTAQNNSGNNKTSLQEQKNSANSGFGNRRRNVATNTRYNSSTNSDSETQTNVALGTERSGAQQQHSNNKKNLYNKQQQQQHHQTSYKFDEQQQQQQQHKRGHRGGPVHQNNGNVDVEDDVDVDHKDQANVEDDNDDADEEQPQKLCGLRRGIRKTKDELFEEFCKRAGVRPKPKNIYYIENDDDDEDDGILEEEETGHRRDMNASLASGGMNHKMFRSKPNIRNASSNQKPLDGRKKVHDKLSEYRAGANDSNASGKTRENNHIFLTAGGEAERDNDDVVDDDDDDDDDANMLGGHAAAEDENDDEHGFKKLTENEDHLYVIDDNIHLMPSSALRNNGRRASMYVEPNHMRRLNSNLSLHALYTPLPVPKPLYDFEGSHGVGANSDYAATAFPLPPHGSATAHHYMTRDVYGGSQNRLHHHHADYQQQQQQQQMMYQSRTTLPRALVKRSTDSQDSIASALSTSQLHNIYSSSQQRLTNLMMQHQQQQLQQQQQQHQLQQLQPQNRYLSLSREQDVYSSRYGLHKSNEELNGHFVQQQHQQQAMFLQPPHQIQYAQQQQQQHPHMSSSLKQQQPVVQWPSAIPSSPSNFRLYGVGAPPTATVVSSQNSNHAILTRSQSGGGNGTAGGHGPSKFQRAYAFDEQRRPSVMVGGDAFDLDEIERERRRSHASLFAGMGIVNGSPTVKTSGSGAGTGSTLVAAVQSGHVKPGGGGSSTSTGHRDHYDMINGTAV</sequence>
<evidence type="ECO:0000256" key="2">
    <source>
        <dbReference type="ARBA" id="ARBA00022692"/>
    </source>
</evidence>
<organism evidence="7 8">
    <name type="scientific">Musca domestica</name>
    <name type="common">House fly</name>
    <dbReference type="NCBI Taxonomy" id="7370"/>
    <lineage>
        <taxon>Eukaryota</taxon>
        <taxon>Metazoa</taxon>
        <taxon>Ecdysozoa</taxon>
        <taxon>Arthropoda</taxon>
        <taxon>Hexapoda</taxon>
        <taxon>Insecta</taxon>
        <taxon>Pterygota</taxon>
        <taxon>Neoptera</taxon>
        <taxon>Endopterygota</taxon>
        <taxon>Diptera</taxon>
        <taxon>Brachycera</taxon>
        <taxon>Muscomorpha</taxon>
        <taxon>Muscoidea</taxon>
        <taxon>Muscidae</taxon>
        <taxon>Musca</taxon>
    </lineage>
</organism>